<sequence>MSWGDGLFDNDNDHGLNDAVCAATKINGLGRIPGILDGSGRKVKLPEPSGPWDPDLPSVFPTTPLPVRIPLVPAVAKAPGKNSILYAIYEGRTPPKPGPPRPGVNPKGPLPPEGTNRLSPKEQADFRKWMSGLHRHDFANNRTEKDPANRYQADTAGYPEYDLPLPPVDGEKSIQQADGLRAADGYAIDAKCVKDPDSCKTARTLEKLQLPDDAKNPWETGPHKADQKEVQDYGRAIKADGSKVRGLEIITNGPETMAYWQYLMAKEGVPGSVRYHPAHNN</sequence>
<accession>A0ABP5U715</accession>
<feature type="region of interest" description="Disordered" evidence="1">
    <location>
        <begin position="90"/>
        <end position="119"/>
    </location>
</feature>
<dbReference type="Proteomes" id="UP001500253">
    <property type="component" value="Unassembled WGS sequence"/>
</dbReference>
<evidence type="ECO:0000313" key="4">
    <source>
        <dbReference type="Proteomes" id="UP001500253"/>
    </source>
</evidence>
<organism evidence="3 4">
    <name type="scientific">Streptomyces cuspidosporus</name>
    <dbReference type="NCBI Taxonomy" id="66882"/>
    <lineage>
        <taxon>Bacteria</taxon>
        <taxon>Bacillati</taxon>
        <taxon>Actinomycetota</taxon>
        <taxon>Actinomycetes</taxon>
        <taxon>Kitasatosporales</taxon>
        <taxon>Streptomycetaceae</taxon>
        <taxon>Streptomyces</taxon>
    </lineage>
</organism>
<comment type="caution">
    <text evidence="3">The sequence shown here is derived from an EMBL/GenBank/DDBJ whole genome shotgun (WGS) entry which is preliminary data.</text>
</comment>
<evidence type="ECO:0000313" key="3">
    <source>
        <dbReference type="EMBL" id="GAA2371535.1"/>
    </source>
</evidence>
<dbReference type="EMBL" id="BAAASD010000057">
    <property type="protein sequence ID" value="GAA2371535.1"/>
    <property type="molecule type" value="Genomic_DNA"/>
</dbReference>
<evidence type="ECO:0000259" key="2">
    <source>
        <dbReference type="Pfam" id="PF15646"/>
    </source>
</evidence>
<dbReference type="InterPro" id="IPR028906">
    <property type="entry name" value="Tox-REase-2_dom"/>
</dbReference>
<protein>
    <recommendedName>
        <fullName evidence="2">Tox-REase-2 domain-containing protein</fullName>
    </recommendedName>
</protein>
<keyword evidence="4" id="KW-1185">Reference proteome</keyword>
<feature type="compositionally biased region" description="Pro residues" evidence="1">
    <location>
        <begin position="94"/>
        <end position="112"/>
    </location>
</feature>
<feature type="domain" description="Tox-REase-2" evidence="2">
    <location>
        <begin position="147"/>
        <end position="270"/>
    </location>
</feature>
<dbReference type="Pfam" id="PF15646">
    <property type="entry name" value="Tox-REase-2"/>
    <property type="match status" value="1"/>
</dbReference>
<evidence type="ECO:0000256" key="1">
    <source>
        <dbReference type="SAM" id="MobiDB-lite"/>
    </source>
</evidence>
<proteinExistence type="predicted"/>
<gene>
    <name evidence="3" type="ORF">GCM10010246_77400</name>
</gene>
<reference evidence="4" key="1">
    <citation type="journal article" date="2019" name="Int. J. Syst. Evol. Microbiol.">
        <title>The Global Catalogue of Microorganisms (GCM) 10K type strain sequencing project: providing services to taxonomists for standard genome sequencing and annotation.</title>
        <authorList>
            <consortium name="The Broad Institute Genomics Platform"/>
            <consortium name="The Broad Institute Genome Sequencing Center for Infectious Disease"/>
            <person name="Wu L."/>
            <person name="Ma J."/>
        </authorList>
    </citation>
    <scope>NUCLEOTIDE SEQUENCE [LARGE SCALE GENOMIC DNA]</scope>
    <source>
        <strain evidence="4">JCM 4316</strain>
    </source>
</reference>
<name>A0ABP5U715_9ACTN</name>